<comment type="caution">
    <text evidence="1">The sequence shown here is derived from an EMBL/GenBank/DDBJ whole genome shotgun (WGS) entry which is preliminary data.</text>
</comment>
<accession>A0A017T0Z0</accession>
<keyword evidence="2" id="KW-1185">Reference proteome</keyword>
<dbReference type="RefSeq" id="WP_156041282.1">
    <property type="nucleotide sequence ID" value="NZ_ASRX01000057.1"/>
</dbReference>
<dbReference type="EMBL" id="ASRX01000057">
    <property type="protein sequence ID" value="EYF02647.1"/>
    <property type="molecule type" value="Genomic_DNA"/>
</dbReference>
<protein>
    <submittedName>
        <fullName evidence="1">Uncharacterized protein</fullName>
    </submittedName>
</protein>
<dbReference type="OrthoDB" id="9932759at2"/>
<reference evidence="1 2" key="1">
    <citation type="submission" date="2013-05" db="EMBL/GenBank/DDBJ databases">
        <title>Genome assembly of Chondromyces apiculatus DSM 436.</title>
        <authorList>
            <person name="Sharma G."/>
            <person name="Khatri I."/>
            <person name="Kaur C."/>
            <person name="Mayilraj S."/>
            <person name="Subramanian S."/>
        </authorList>
    </citation>
    <scope>NUCLEOTIDE SEQUENCE [LARGE SCALE GENOMIC DNA]</scope>
    <source>
        <strain evidence="1 2">DSM 436</strain>
    </source>
</reference>
<gene>
    <name evidence="1" type="ORF">CAP_6677</name>
</gene>
<name>A0A017T0Z0_9BACT</name>
<dbReference type="AlphaFoldDB" id="A0A017T0Z0"/>
<proteinExistence type="predicted"/>
<evidence type="ECO:0000313" key="1">
    <source>
        <dbReference type="EMBL" id="EYF02647.1"/>
    </source>
</evidence>
<evidence type="ECO:0000313" key="2">
    <source>
        <dbReference type="Proteomes" id="UP000019678"/>
    </source>
</evidence>
<sequence>MINQFGNVRANLNEILDQARNDASFCEELQTHGLPANDVGGEDEGCLAPKCLLASLL</sequence>
<dbReference type="Proteomes" id="UP000019678">
    <property type="component" value="Unassembled WGS sequence"/>
</dbReference>
<organism evidence="1 2">
    <name type="scientific">Chondromyces apiculatus DSM 436</name>
    <dbReference type="NCBI Taxonomy" id="1192034"/>
    <lineage>
        <taxon>Bacteria</taxon>
        <taxon>Pseudomonadati</taxon>
        <taxon>Myxococcota</taxon>
        <taxon>Polyangia</taxon>
        <taxon>Polyangiales</taxon>
        <taxon>Polyangiaceae</taxon>
        <taxon>Chondromyces</taxon>
    </lineage>
</organism>